<gene>
    <name evidence="1" type="ORF">BST86_05660</name>
</gene>
<evidence type="ECO:0000313" key="1">
    <source>
        <dbReference type="EMBL" id="PRP66623.1"/>
    </source>
</evidence>
<sequence>MKKSIVIVFALIMFSSCDNILKKENPYVFPKFNSERNTFNEEIKSETKAKNVSFGVSSMNNDSITILTINVKEPKFNFYNDSLLRIKGIKLFSISQKEISNLEIYDSLYFHFEKSDHKKFVERQEIAILKYPIQRK</sequence>
<comment type="caution">
    <text evidence="1">The sequence shown here is derived from an EMBL/GenBank/DDBJ whole genome shotgun (WGS) entry which is preliminary data.</text>
</comment>
<dbReference type="EMBL" id="MQUC01000003">
    <property type="protein sequence ID" value="PRP66623.1"/>
    <property type="molecule type" value="Genomic_DNA"/>
</dbReference>
<keyword evidence="2" id="KW-1185">Reference proteome</keyword>
<dbReference type="AlphaFoldDB" id="A0A2S9WT10"/>
<dbReference type="PROSITE" id="PS51257">
    <property type="entry name" value="PROKAR_LIPOPROTEIN"/>
    <property type="match status" value="1"/>
</dbReference>
<dbReference type="Proteomes" id="UP000239532">
    <property type="component" value="Unassembled WGS sequence"/>
</dbReference>
<reference evidence="1 2" key="1">
    <citation type="submission" date="2016-11" db="EMBL/GenBank/DDBJ databases">
        <title>Trade-off between light-utilization and light-protection in marine flavobacteria.</title>
        <authorList>
            <person name="Kumagai Y."/>
        </authorList>
    </citation>
    <scope>NUCLEOTIDE SEQUENCE [LARGE SCALE GENOMIC DNA]</scope>
    <source>
        <strain evidence="1 2">JCM 17109</strain>
    </source>
</reference>
<evidence type="ECO:0000313" key="2">
    <source>
        <dbReference type="Proteomes" id="UP000239532"/>
    </source>
</evidence>
<name>A0A2S9WT10_9FLAO</name>
<organism evidence="1 2">
    <name type="scientific">Nonlabens agnitus</name>
    <dbReference type="NCBI Taxonomy" id="870484"/>
    <lineage>
        <taxon>Bacteria</taxon>
        <taxon>Pseudomonadati</taxon>
        <taxon>Bacteroidota</taxon>
        <taxon>Flavobacteriia</taxon>
        <taxon>Flavobacteriales</taxon>
        <taxon>Flavobacteriaceae</taxon>
        <taxon>Nonlabens</taxon>
    </lineage>
</organism>
<accession>A0A2S9WT10</accession>
<protein>
    <submittedName>
        <fullName evidence="1">Uncharacterized protein</fullName>
    </submittedName>
</protein>
<proteinExistence type="predicted"/>